<dbReference type="InterPro" id="IPR051683">
    <property type="entry name" value="Enoyl-CoA_Hydratase/Isomerase"/>
</dbReference>
<accession>A0A1Y2H6R7</accession>
<dbReference type="Proteomes" id="UP000193411">
    <property type="component" value="Unassembled WGS sequence"/>
</dbReference>
<protein>
    <submittedName>
        <fullName evidence="3">ClpP/crotonase-like domain-containing protein</fullName>
    </submittedName>
</protein>
<dbReference type="STRING" id="765915.A0A1Y2H6R7"/>
<proteinExistence type="inferred from homology"/>
<dbReference type="AlphaFoldDB" id="A0A1Y2H6R7"/>
<sequence>MSRPPSADHSNNASKVAAAPAVLESNLANDPRLRLLTLAHPRSGNALSPALVASFTAAFDRALADPIVRTIILTGTGKYFCTGMKLDPSASLPTGNGHGAPPSIFNLVRQSTKPTVALVNGPALGGGAGLALACDVLIFASPEKCWLAFPEVRRGLAPALISLVVVPALGAGLARRVLLTAERVYPAQLPHAIVVEEGGDPLANAASVAQDLCLAGPEAIVRTKRVVDAVSRAVDRDADIKQQVGEVFTEMMASDEAAEGIAAFMQKRAPAWAAETRAKL</sequence>
<organism evidence="3 4">
    <name type="scientific">Catenaria anguillulae PL171</name>
    <dbReference type="NCBI Taxonomy" id="765915"/>
    <lineage>
        <taxon>Eukaryota</taxon>
        <taxon>Fungi</taxon>
        <taxon>Fungi incertae sedis</taxon>
        <taxon>Blastocladiomycota</taxon>
        <taxon>Blastocladiomycetes</taxon>
        <taxon>Blastocladiales</taxon>
        <taxon>Catenariaceae</taxon>
        <taxon>Catenaria</taxon>
    </lineage>
</organism>
<evidence type="ECO:0000313" key="4">
    <source>
        <dbReference type="Proteomes" id="UP000193411"/>
    </source>
</evidence>
<dbReference type="SUPFAM" id="SSF52096">
    <property type="entry name" value="ClpP/crotonase"/>
    <property type="match status" value="1"/>
</dbReference>
<comment type="similarity">
    <text evidence="1 2">Belongs to the enoyl-CoA hydratase/isomerase family.</text>
</comment>
<dbReference type="GO" id="GO:0003824">
    <property type="term" value="F:catalytic activity"/>
    <property type="evidence" value="ECO:0007669"/>
    <property type="project" value="InterPro"/>
</dbReference>
<name>A0A1Y2H6R7_9FUNG</name>
<dbReference type="PANTHER" id="PTHR42964:SF1">
    <property type="entry name" value="POLYKETIDE BIOSYNTHESIS ENOYL-COA HYDRATASE PKSH-RELATED"/>
    <property type="match status" value="1"/>
</dbReference>
<keyword evidence="4" id="KW-1185">Reference proteome</keyword>
<comment type="caution">
    <text evidence="3">The sequence shown here is derived from an EMBL/GenBank/DDBJ whole genome shotgun (WGS) entry which is preliminary data.</text>
</comment>
<dbReference type="Gene3D" id="3.90.226.10">
    <property type="entry name" value="2-enoyl-CoA Hydratase, Chain A, domain 1"/>
    <property type="match status" value="1"/>
</dbReference>
<dbReference type="InterPro" id="IPR001753">
    <property type="entry name" value="Enoyl-CoA_hydra/iso"/>
</dbReference>
<dbReference type="CDD" id="cd06558">
    <property type="entry name" value="crotonase-like"/>
    <property type="match status" value="1"/>
</dbReference>
<dbReference type="InterPro" id="IPR014748">
    <property type="entry name" value="Enoyl-CoA_hydra_C"/>
</dbReference>
<dbReference type="OrthoDB" id="448450at2759"/>
<dbReference type="Pfam" id="PF00378">
    <property type="entry name" value="ECH_1"/>
    <property type="match status" value="1"/>
</dbReference>
<evidence type="ECO:0000256" key="2">
    <source>
        <dbReference type="RuleBase" id="RU003707"/>
    </source>
</evidence>
<evidence type="ECO:0000256" key="1">
    <source>
        <dbReference type="ARBA" id="ARBA00005254"/>
    </source>
</evidence>
<dbReference type="EMBL" id="MCFL01000204">
    <property type="protein sequence ID" value="ORZ29393.1"/>
    <property type="molecule type" value="Genomic_DNA"/>
</dbReference>
<dbReference type="PROSITE" id="PS00166">
    <property type="entry name" value="ENOYL_COA_HYDRATASE"/>
    <property type="match status" value="1"/>
</dbReference>
<dbReference type="PANTHER" id="PTHR42964">
    <property type="entry name" value="ENOYL-COA HYDRATASE"/>
    <property type="match status" value="1"/>
</dbReference>
<dbReference type="InterPro" id="IPR029045">
    <property type="entry name" value="ClpP/crotonase-like_dom_sf"/>
</dbReference>
<dbReference type="Gene3D" id="1.10.12.10">
    <property type="entry name" value="Lyase 2-enoyl-coa Hydratase, Chain A, domain 2"/>
    <property type="match status" value="1"/>
</dbReference>
<gene>
    <name evidence="3" type="ORF">BCR44DRAFT_46866</name>
</gene>
<dbReference type="InterPro" id="IPR018376">
    <property type="entry name" value="Enoyl-CoA_hyd/isom_CS"/>
</dbReference>
<reference evidence="3 4" key="1">
    <citation type="submission" date="2016-07" db="EMBL/GenBank/DDBJ databases">
        <title>Pervasive Adenine N6-methylation of Active Genes in Fungi.</title>
        <authorList>
            <consortium name="DOE Joint Genome Institute"/>
            <person name="Mondo S.J."/>
            <person name="Dannebaum R.O."/>
            <person name="Kuo R.C."/>
            <person name="Labutti K."/>
            <person name="Haridas S."/>
            <person name="Kuo A."/>
            <person name="Salamov A."/>
            <person name="Ahrendt S.R."/>
            <person name="Lipzen A."/>
            <person name="Sullivan W."/>
            <person name="Andreopoulos W.B."/>
            <person name="Clum A."/>
            <person name="Lindquist E."/>
            <person name="Daum C."/>
            <person name="Ramamoorthy G.K."/>
            <person name="Gryganskyi A."/>
            <person name="Culley D."/>
            <person name="Magnuson J.K."/>
            <person name="James T.Y."/>
            <person name="O'Malley M.A."/>
            <person name="Stajich J.E."/>
            <person name="Spatafora J.W."/>
            <person name="Visel A."/>
            <person name="Grigoriev I.V."/>
        </authorList>
    </citation>
    <scope>NUCLEOTIDE SEQUENCE [LARGE SCALE GENOMIC DNA]</scope>
    <source>
        <strain evidence="3 4">PL171</strain>
    </source>
</reference>
<evidence type="ECO:0000313" key="3">
    <source>
        <dbReference type="EMBL" id="ORZ29393.1"/>
    </source>
</evidence>